<dbReference type="PANTHER" id="PTHR34390:SF1">
    <property type="entry name" value="SUCCINATE TRANSPORTER SUBUNIT YJJB-RELATED"/>
    <property type="match status" value="1"/>
</dbReference>
<evidence type="ECO:0000256" key="2">
    <source>
        <dbReference type="ARBA" id="ARBA00022475"/>
    </source>
</evidence>
<dbReference type="InterPro" id="IPR050539">
    <property type="entry name" value="ThrE_Dicarb/AminoAcid_Exp"/>
</dbReference>
<keyword evidence="5 8" id="KW-1133">Transmembrane helix</keyword>
<dbReference type="InterPro" id="IPR010619">
    <property type="entry name" value="ThrE-like_N"/>
</dbReference>
<protein>
    <recommendedName>
        <fullName evidence="13">Threonine/serine exporter-like N-terminal domain-containing protein</fullName>
    </recommendedName>
</protein>
<dbReference type="RefSeq" id="WP_241445258.1">
    <property type="nucleotide sequence ID" value="NZ_JAKZHV010000009.1"/>
</dbReference>
<keyword evidence="12" id="KW-1185">Reference proteome</keyword>
<evidence type="ECO:0000256" key="6">
    <source>
        <dbReference type="ARBA" id="ARBA00023136"/>
    </source>
</evidence>
<keyword evidence="3" id="KW-0997">Cell inner membrane</keyword>
<evidence type="ECO:0000256" key="1">
    <source>
        <dbReference type="ARBA" id="ARBA00004651"/>
    </source>
</evidence>
<evidence type="ECO:0000259" key="9">
    <source>
        <dbReference type="Pfam" id="PF06738"/>
    </source>
</evidence>
<evidence type="ECO:0000259" key="10">
    <source>
        <dbReference type="Pfam" id="PF12821"/>
    </source>
</evidence>
<comment type="similarity">
    <text evidence="7">Belongs to the ThrE exporter (TC 2.A.79) family.</text>
</comment>
<proteinExistence type="inferred from homology"/>
<dbReference type="Pfam" id="PF12821">
    <property type="entry name" value="ThrE_2"/>
    <property type="match status" value="1"/>
</dbReference>
<keyword evidence="6 8" id="KW-0472">Membrane</keyword>
<dbReference type="Pfam" id="PF06738">
    <property type="entry name" value="ThrE"/>
    <property type="match status" value="1"/>
</dbReference>
<sequence length="331" mass="33871">MAAGLPRAAEALSGYRSTPLDVTARVVALLHGDGQSSAATHRVVSRLNGHFGTDHRAVEDPRTRPEAIEHAVSAAESLPPSGVWLFTLACAVGAMSLAVIFGAFQPWALALIAVTAGLLAAVCPAMVLVPGPHVLNGCLDLADRRVDLGLARLVYATMVILGISAGLLTGLGLGQTSLPVTAVSAAAPQWSDALAAAVVAACYAVFFSLPVRSIGWTVVIAAVAHTVRWMTISQLHWSAALGTFYARLVVGLALIPISAREHRPFAGIGFAAVVSMVPGVYLFRGAAGVLALAGGDSTLGTVSGTLSDLPTAVLIVLAMAVGLLLPGHIFD</sequence>
<feature type="transmembrane region" description="Helical" evidence="8">
    <location>
        <begin position="312"/>
        <end position="330"/>
    </location>
</feature>
<keyword evidence="2" id="KW-1003">Cell membrane</keyword>
<keyword evidence="4 8" id="KW-0812">Transmembrane</keyword>
<feature type="transmembrane region" description="Helical" evidence="8">
    <location>
        <begin position="107"/>
        <end position="129"/>
    </location>
</feature>
<evidence type="ECO:0000256" key="7">
    <source>
        <dbReference type="ARBA" id="ARBA00034125"/>
    </source>
</evidence>
<evidence type="ECO:0000256" key="3">
    <source>
        <dbReference type="ARBA" id="ARBA00022519"/>
    </source>
</evidence>
<feature type="transmembrane region" description="Helical" evidence="8">
    <location>
        <begin position="150"/>
        <end position="173"/>
    </location>
</feature>
<dbReference type="Proteomes" id="UP001157109">
    <property type="component" value="Unassembled WGS sequence"/>
</dbReference>
<evidence type="ECO:0000313" key="11">
    <source>
        <dbReference type="EMBL" id="GMA19618.1"/>
    </source>
</evidence>
<dbReference type="InterPro" id="IPR024528">
    <property type="entry name" value="ThrE_2"/>
</dbReference>
<gene>
    <name evidence="11" type="ORF">GCM10025862_16390</name>
</gene>
<evidence type="ECO:0000313" key="12">
    <source>
        <dbReference type="Proteomes" id="UP001157109"/>
    </source>
</evidence>
<feature type="transmembrane region" description="Helical" evidence="8">
    <location>
        <begin position="193"/>
        <end position="209"/>
    </location>
</feature>
<dbReference type="EMBL" id="BSUJ01000001">
    <property type="protein sequence ID" value="GMA19618.1"/>
    <property type="molecule type" value="Genomic_DNA"/>
</dbReference>
<evidence type="ECO:0000256" key="5">
    <source>
        <dbReference type="ARBA" id="ARBA00022989"/>
    </source>
</evidence>
<organism evidence="11 12">
    <name type="scientific">Arsenicicoccus piscis</name>
    <dbReference type="NCBI Taxonomy" id="673954"/>
    <lineage>
        <taxon>Bacteria</taxon>
        <taxon>Bacillati</taxon>
        <taxon>Actinomycetota</taxon>
        <taxon>Actinomycetes</taxon>
        <taxon>Micrococcales</taxon>
        <taxon>Intrasporangiaceae</taxon>
        <taxon>Arsenicicoccus</taxon>
    </lineage>
</organism>
<name>A0ABQ6HMD0_9MICO</name>
<comment type="subcellular location">
    <subcellularLocation>
        <location evidence="1">Cell membrane</location>
        <topology evidence="1">Multi-pass membrane protein</topology>
    </subcellularLocation>
</comment>
<evidence type="ECO:0000256" key="4">
    <source>
        <dbReference type="ARBA" id="ARBA00022692"/>
    </source>
</evidence>
<dbReference type="PANTHER" id="PTHR34390">
    <property type="entry name" value="UPF0442 PROTEIN YJJB-RELATED"/>
    <property type="match status" value="1"/>
</dbReference>
<evidence type="ECO:0008006" key="13">
    <source>
        <dbReference type="Google" id="ProtNLM"/>
    </source>
</evidence>
<comment type="caution">
    <text evidence="11">The sequence shown here is derived from an EMBL/GenBank/DDBJ whole genome shotgun (WGS) entry which is preliminary data.</text>
</comment>
<feature type="domain" description="Threonine/Serine exporter ThrE" evidence="10">
    <location>
        <begin position="193"/>
        <end position="327"/>
    </location>
</feature>
<feature type="transmembrane region" description="Helical" evidence="8">
    <location>
        <begin position="237"/>
        <end position="255"/>
    </location>
</feature>
<evidence type="ECO:0000256" key="8">
    <source>
        <dbReference type="SAM" id="Phobius"/>
    </source>
</evidence>
<accession>A0ABQ6HMD0</accession>
<feature type="transmembrane region" description="Helical" evidence="8">
    <location>
        <begin position="83"/>
        <end position="101"/>
    </location>
</feature>
<reference evidence="12" key="1">
    <citation type="journal article" date="2019" name="Int. J. Syst. Evol. Microbiol.">
        <title>The Global Catalogue of Microorganisms (GCM) 10K type strain sequencing project: providing services to taxonomists for standard genome sequencing and annotation.</title>
        <authorList>
            <consortium name="The Broad Institute Genomics Platform"/>
            <consortium name="The Broad Institute Genome Sequencing Center for Infectious Disease"/>
            <person name="Wu L."/>
            <person name="Ma J."/>
        </authorList>
    </citation>
    <scope>NUCLEOTIDE SEQUENCE [LARGE SCALE GENOMIC DNA]</scope>
    <source>
        <strain evidence="12">NBRC 105830</strain>
    </source>
</reference>
<feature type="domain" description="Threonine/serine exporter-like N-terminal" evidence="9">
    <location>
        <begin position="124"/>
        <end position="173"/>
    </location>
</feature>
<feature type="transmembrane region" description="Helical" evidence="8">
    <location>
        <begin position="267"/>
        <end position="292"/>
    </location>
</feature>